<dbReference type="RefSeq" id="WP_281092660.1">
    <property type="nucleotide sequence ID" value="NZ_JARYZI010000001.1"/>
</dbReference>
<accession>A0ABT6N8X1</accession>
<protein>
    <submittedName>
        <fullName evidence="7">Adenosine deaminase</fullName>
    </submittedName>
</protein>
<dbReference type="Proteomes" id="UP001158045">
    <property type="component" value="Unassembled WGS sequence"/>
</dbReference>
<sequence>MDHESKIFIEALEEKNLEKLKKVSKADLHNHFSLGGNRSFIKEMTGIDIQPFKGIMHSMEEMHNWVNQYQGDKFNSLEMRQLMIDATVVQAVRDGVKILEIGEDVWALDTYFHSDIHLLIDSFKQSQRKYGNEIELRLQIGLSRHCKISALEKWLEPFWDENDFYSIDLYGIEDAQPIENFKNIYRKAKSKGLILKAHVGEWGTAEDVRNAVEILELDEVQHGINAQKSKEVVHYLRDHKIRLNITPTSNIILGRAKNYATHPIRDLYHAGIDVTINSDDVLIFDSDVSKEYLRLYESGSLTVEELDEIRINGLKRRLLK</sequence>
<comment type="cofactor">
    <cofactor evidence="1">
        <name>Zn(2+)</name>
        <dbReference type="ChEBI" id="CHEBI:29105"/>
    </cofactor>
</comment>
<name>A0ABT6N8X1_9FIRM</name>
<evidence type="ECO:0000256" key="4">
    <source>
        <dbReference type="ARBA" id="ARBA00022801"/>
    </source>
</evidence>
<organism evidence="7 8">
    <name type="scientific">Fusibacter bizertensis</name>
    <dbReference type="NCBI Taxonomy" id="1488331"/>
    <lineage>
        <taxon>Bacteria</taxon>
        <taxon>Bacillati</taxon>
        <taxon>Bacillota</taxon>
        <taxon>Clostridia</taxon>
        <taxon>Eubacteriales</taxon>
        <taxon>Eubacteriales Family XII. Incertae Sedis</taxon>
        <taxon>Fusibacter</taxon>
    </lineage>
</organism>
<evidence type="ECO:0000259" key="6">
    <source>
        <dbReference type="Pfam" id="PF00962"/>
    </source>
</evidence>
<evidence type="ECO:0000313" key="7">
    <source>
        <dbReference type="EMBL" id="MDH8676859.1"/>
    </source>
</evidence>
<comment type="caution">
    <text evidence="7">The sequence shown here is derived from an EMBL/GenBank/DDBJ whole genome shotgun (WGS) entry which is preliminary data.</text>
</comment>
<evidence type="ECO:0000256" key="5">
    <source>
        <dbReference type="ARBA" id="ARBA00022833"/>
    </source>
</evidence>
<keyword evidence="4" id="KW-0378">Hydrolase</keyword>
<keyword evidence="8" id="KW-1185">Reference proteome</keyword>
<dbReference type="Gene3D" id="3.20.20.140">
    <property type="entry name" value="Metal-dependent hydrolases"/>
    <property type="match status" value="1"/>
</dbReference>
<dbReference type="InterPro" id="IPR032466">
    <property type="entry name" value="Metal_Hydrolase"/>
</dbReference>
<evidence type="ECO:0000313" key="8">
    <source>
        <dbReference type="Proteomes" id="UP001158045"/>
    </source>
</evidence>
<dbReference type="InterPro" id="IPR006330">
    <property type="entry name" value="Ado/ade_deaminase"/>
</dbReference>
<reference evidence="7 8" key="1">
    <citation type="submission" date="2023-04" db="EMBL/GenBank/DDBJ databases">
        <title>Fusibacter bizertensis strain WBS, isolated from littoral bottom sediments of the Arctic seas - biochemical and genomic analysis.</title>
        <authorList>
            <person name="Brioukhanov A.L."/>
        </authorList>
    </citation>
    <scope>NUCLEOTIDE SEQUENCE [LARGE SCALE GENOMIC DNA]</scope>
    <source>
        <strain evidence="7 8">WBS</strain>
    </source>
</reference>
<dbReference type="PANTHER" id="PTHR43114">
    <property type="entry name" value="ADENINE DEAMINASE"/>
    <property type="match status" value="1"/>
</dbReference>
<proteinExistence type="inferred from homology"/>
<dbReference type="PANTHER" id="PTHR43114:SF6">
    <property type="entry name" value="ADENINE DEAMINASE"/>
    <property type="match status" value="1"/>
</dbReference>
<keyword evidence="3" id="KW-0479">Metal-binding</keyword>
<evidence type="ECO:0000256" key="1">
    <source>
        <dbReference type="ARBA" id="ARBA00001947"/>
    </source>
</evidence>
<dbReference type="InterPro" id="IPR001365">
    <property type="entry name" value="A_deaminase_dom"/>
</dbReference>
<feature type="domain" description="Adenosine deaminase" evidence="6">
    <location>
        <begin position="116"/>
        <end position="316"/>
    </location>
</feature>
<keyword evidence="5" id="KW-0862">Zinc</keyword>
<gene>
    <name evidence="7" type="ORF">QE109_01805</name>
</gene>
<dbReference type="SUPFAM" id="SSF51556">
    <property type="entry name" value="Metallo-dependent hydrolases"/>
    <property type="match status" value="1"/>
</dbReference>
<evidence type="ECO:0000256" key="3">
    <source>
        <dbReference type="ARBA" id="ARBA00022723"/>
    </source>
</evidence>
<dbReference type="Pfam" id="PF00962">
    <property type="entry name" value="A_deaminase"/>
    <property type="match status" value="1"/>
</dbReference>
<dbReference type="EMBL" id="JARYZI010000001">
    <property type="protein sequence ID" value="MDH8676859.1"/>
    <property type="molecule type" value="Genomic_DNA"/>
</dbReference>
<comment type="similarity">
    <text evidence="2">Belongs to the metallo-dependent hydrolases superfamily. Adenosine and AMP deaminases family.</text>
</comment>
<evidence type="ECO:0000256" key="2">
    <source>
        <dbReference type="ARBA" id="ARBA00006676"/>
    </source>
</evidence>